<keyword evidence="4" id="KW-0472">Membrane</keyword>
<dbReference type="OrthoDB" id="507126at2759"/>
<evidence type="ECO:0000256" key="3">
    <source>
        <dbReference type="ARBA" id="ARBA00022989"/>
    </source>
</evidence>
<evidence type="ECO:0000256" key="4">
    <source>
        <dbReference type="ARBA" id="ARBA00023136"/>
    </source>
</evidence>
<dbReference type="Gene3D" id="1.10.150.50">
    <property type="entry name" value="Transcription Factor, Ets-1"/>
    <property type="match status" value="1"/>
</dbReference>
<evidence type="ECO:0000313" key="5">
    <source>
        <dbReference type="EMBL" id="SZX68863.1"/>
    </source>
</evidence>
<dbReference type="InterPro" id="IPR039175">
    <property type="entry name" value="TIM22"/>
</dbReference>
<dbReference type="Proteomes" id="UP000256970">
    <property type="component" value="Unassembled WGS sequence"/>
</dbReference>
<gene>
    <name evidence="5" type="ORF">BQ4739_LOCUS9180</name>
</gene>
<evidence type="ECO:0000256" key="1">
    <source>
        <dbReference type="ARBA" id="ARBA00004141"/>
    </source>
</evidence>
<protein>
    <submittedName>
        <fullName evidence="5">Uncharacterized protein</fullName>
    </submittedName>
</protein>
<sequence length="258" mass="27104">MAAAQQNALTSFDPNALKAKFDKWVVEQGPVAEVAVATLSSAAQGVFIGYLLGSFSALDPTQNPNSANNPQVSAQLQALQKGGPWGQARNLGVFTGVNAGLNLAIKKARGGKEDVWGSMGAAFGAGVAFSLVSGVPNPLQSAFTTGAAFAGFNGLFYQISQAFKPEKDDVEYAQGTYMLQMLGLQKYQNNLKKGLLTDSTIMLWNESALSDVRIPAGPRLLILHHLDRYRNPASILKPALPLPHPPAAPQAAAAAGSK</sequence>
<dbReference type="EMBL" id="FNXT01000885">
    <property type="protein sequence ID" value="SZX68863.1"/>
    <property type="molecule type" value="Genomic_DNA"/>
</dbReference>
<proteinExistence type="predicted"/>
<keyword evidence="2" id="KW-0812">Transmembrane</keyword>
<name>A0A383VVH5_TETOB</name>
<dbReference type="CDD" id="cd09487">
    <property type="entry name" value="SAM_superfamily"/>
    <property type="match status" value="1"/>
</dbReference>
<dbReference type="GO" id="GO:0008320">
    <property type="term" value="F:protein transmembrane transporter activity"/>
    <property type="evidence" value="ECO:0007669"/>
    <property type="project" value="TreeGrafter"/>
</dbReference>
<dbReference type="PANTHER" id="PTHR14110">
    <property type="entry name" value="MITOCHONDRIAL IMPORT INNER MEMBRANE TRANSLOCASE SUBUNIT TIM22"/>
    <property type="match status" value="1"/>
</dbReference>
<dbReference type="PANTHER" id="PTHR14110:SF6">
    <property type="entry name" value="OS04G0405100 PROTEIN"/>
    <property type="match status" value="1"/>
</dbReference>
<dbReference type="AlphaFoldDB" id="A0A383VVH5"/>
<keyword evidence="3" id="KW-1133">Transmembrane helix</keyword>
<evidence type="ECO:0000256" key="2">
    <source>
        <dbReference type="ARBA" id="ARBA00022692"/>
    </source>
</evidence>
<reference evidence="5 6" key="1">
    <citation type="submission" date="2016-10" db="EMBL/GenBank/DDBJ databases">
        <authorList>
            <person name="Cai Z."/>
        </authorList>
    </citation>
    <scope>NUCLEOTIDE SEQUENCE [LARGE SCALE GENOMIC DNA]</scope>
</reference>
<dbReference type="GO" id="GO:0042721">
    <property type="term" value="C:TIM22 mitochondrial import inner membrane insertion complex"/>
    <property type="evidence" value="ECO:0007669"/>
    <property type="project" value="InterPro"/>
</dbReference>
<dbReference type="InterPro" id="IPR013761">
    <property type="entry name" value="SAM/pointed_sf"/>
</dbReference>
<keyword evidence="6" id="KW-1185">Reference proteome</keyword>
<dbReference type="Pfam" id="PF02466">
    <property type="entry name" value="Tim17"/>
    <property type="match status" value="1"/>
</dbReference>
<comment type="subcellular location">
    <subcellularLocation>
        <location evidence="1">Membrane</location>
        <topology evidence="1">Multi-pass membrane protein</topology>
    </subcellularLocation>
</comment>
<dbReference type="GO" id="GO:0045039">
    <property type="term" value="P:protein insertion into mitochondrial inner membrane"/>
    <property type="evidence" value="ECO:0007669"/>
    <property type="project" value="InterPro"/>
</dbReference>
<accession>A0A383VVH5</accession>
<dbReference type="GO" id="GO:0045036">
    <property type="term" value="P:protein targeting to chloroplast"/>
    <property type="evidence" value="ECO:0007669"/>
    <property type="project" value="TreeGrafter"/>
</dbReference>
<evidence type="ECO:0000313" key="6">
    <source>
        <dbReference type="Proteomes" id="UP000256970"/>
    </source>
</evidence>
<dbReference type="STRING" id="3088.A0A383VVH5"/>
<organism evidence="5 6">
    <name type="scientific">Tetradesmus obliquus</name>
    <name type="common">Green alga</name>
    <name type="synonym">Acutodesmus obliquus</name>
    <dbReference type="NCBI Taxonomy" id="3088"/>
    <lineage>
        <taxon>Eukaryota</taxon>
        <taxon>Viridiplantae</taxon>
        <taxon>Chlorophyta</taxon>
        <taxon>core chlorophytes</taxon>
        <taxon>Chlorophyceae</taxon>
        <taxon>CS clade</taxon>
        <taxon>Sphaeropleales</taxon>
        <taxon>Scenedesmaceae</taxon>
        <taxon>Tetradesmus</taxon>
    </lineage>
</organism>
<dbReference type="GO" id="GO:0009706">
    <property type="term" value="C:chloroplast inner membrane"/>
    <property type="evidence" value="ECO:0007669"/>
    <property type="project" value="TreeGrafter"/>
</dbReference>